<dbReference type="GeneID" id="9225059"/>
<reference evidence="3" key="1">
    <citation type="journal article" date="2012" name="MBio">
        <title>Comparative genome analysis of Trichophyton rubrum and related dermatophytes reveals candidate genes involved in infection.</title>
        <authorList>
            <person name="Martinez D.A."/>
            <person name="Oliver B.G."/>
            <person name="Graeser Y."/>
            <person name="Goldberg J.M."/>
            <person name="Li W."/>
            <person name="Martinez-Rossi N.M."/>
            <person name="Monod M."/>
            <person name="Shelest E."/>
            <person name="Barton R.C."/>
            <person name="Birch E."/>
            <person name="Brakhage A.A."/>
            <person name="Chen Z."/>
            <person name="Gurr S.J."/>
            <person name="Heiman D."/>
            <person name="Heitman J."/>
            <person name="Kosti I."/>
            <person name="Rossi A."/>
            <person name="Saif S."/>
            <person name="Samalova M."/>
            <person name="Saunders C.W."/>
            <person name="Shea T."/>
            <person name="Summerbell R.C."/>
            <person name="Xu J."/>
            <person name="Young S."/>
            <person name="Zeng Q."/>
            <person name="Birren B.W."/>
            <person name="Cuomo C.A."/>
            <person name="White T.C."/>
        </authorList>
    </citation>
    <scope>NUCLEOTIDE SEQUENCE [LARGE SCALE GENOMIC DNA]</scope>
    <source>
        <strain evidence="3">ATCC MYA-4605 / CBS 113480</strain>
    </source>
</reference>
<accession>C5FKJ7</accession>
<dbReference type="eggNOG" id="ENOG502SHTJ">
    <property type="taxonomic scope" value="Eukaryota"/>
</dbReference>
<dbReference type="VEuPathDB" id="FungiDB:MCYG_03038"/>
<sequence>MNDTIYVSNTTKIEIDGAWWESNLFGYSEVGLTTNVREDNIYASTTNGGAPRVKVLEYVVWQVHMFSLAPKLKFNYTIDVPIAGLGHPVSFESNGTMSLNNTFLSALDHYGHPGQYGKEAPFPSLIEPPPKGIQPIALPVGVRCVRTSAFGYADVSAQGTYHSFTESIVPRSPLGNFGSILFGELSDWFLLGQYLDHFRSTHSPFPVSKSVNSYFTNYIQASTLLQSISQAHAVDALQLMYDGASYSNSKTYYLANATSSRKDKVIVEGMVPLTLPAVLLVIWATGSAILGLLYGFRRRWSEVLDGYSIFSFGVDCAEAMRDRHQYSGTGGGLNRCDALRSIPGLVGDSRPRDEVGHISLVERGNLADREKPYV</sequence>
<keyword evidence="1" id="KW-0472">Membrane</keyword>
<name>C5FKJ7_ARTOC</name>
<feature type="transmembrane region" description="Helical" evidence="1">
    <location>
        <begin position="273"/>
        <end position="296"/>
    </location>
</feature>
<protein>
    <submittedName>
        <fullName evidence="2">Uncharacterized protein</fullName>
    </submittedName>
</protein>
<dbReference type="RefSeq" id="XP_002847532.1">
    <property type="nucleotide sequence ID" value="XM_002847486.1"/>
</dbReference>
<dbReference type="EMBL" id="DS995703">
    <property type="protein sequence ID" value="EEQ30219.1"/>
    <property type="molecule type" value="Genomic_DNA"/>
</dbReference>
<dbReference type="OMA" id="DGAWWES"/>
<organism evidence="2 3">
    <name type="scientific">Arthroderma otae (strain ATCC MYA-4605 / CBS 113480)</name>
    <name type="common">Microsporum canis</name>
    <dbReference type="NCBI Taxonomy" id="554155"/>
    <lineage>
        <taxon>Eukaryota</taxon>
        <taxon>Fungi</taxon>
        <taxon>Dikarya</taxon>
        <taxon>Ascomycota</taxon>
        <taxon>Pezizomycotina</taxon>
        <taxon>Eurotiomycetes</taxon>
        <taxon>Eurotiomycetidae</taxon>
        <taxon>Onygenales</taxon>
        <taxon>Arthrodermataceae</taxon>
        <taxon>Microsporum</taxon>
    </lineage>
</organism>
<gene>
    <name evidence="2" type="ORF">MCYG_03038</name>
</gene>
<evidence type="ECO:0000313" key="2">
    <source>
        <dbReference type="EMBL" id="EEQ30219.1"/>
    </source>
</evidence>
<evidence type="ECO:0000256" key="1">
    <source>
        <dbReference type="SAM" id="Phobius"/>
    </source>
</evidence>
<dbReference type="AlphaFoldDB" id="C5FKJ7"/>
<evidence type="ECO:0000313" key="3">
    <source>
        <dbReference type="Proteomes" id="UP000002035"/>
    </source>
</evidence>
<dbReference type="OrthoDB" id="4168379at2759"/>
<keyword evidence="1" id="KW-1133">Transmembrane helix</keyword>
<keyword evidence="3" id="KW-1185">Reference proteome</keyword>
<keyword evidence="1" id="KW-0812">Transmembrane</keyword>
<dbReference type="Proteomes" id="UP000002035">
    <property type="component" value="Unassembled WGS sequence"/>
</dbReference>
<proteinExistence type="predicted"/>
<dbReference type="HOGENOM" id="CLU_059023_0_0_1"/>